<dbReference type="PANTHER" id="PTHR10133">
    <property type="entry name" value="DNA POLYMERASE I"/>
    <property type="match status" value="1"/>
</dbReference>
<keyword evidence="6" id="KW-0239">DNA-directed DNA polymerase</keyword>
<dbReference type="InterPro" id="IPR036397">
    <property type="entry name" value="RNaseH_sf"/>
</dbReference>
<protein>
    <recommendedName>
        <fullName evidence="3">DNA polymerase I</fullName>
        <ecNumber evidence="2">2.7.7.7</ecNumber>
    </recommendedName>
</protein>
<proteinExistence type="inferred from homology"/>
<comment type="similarity">
    <text evidence="1">Belongs to the DNA polymerase type-A family.</text>
</comment>
<dbReference type="SMART" id="SM00482">
    <property type="entry name" value="POLAc"/>
    <property type="match status" value="1"/>
</dbReference>
<dbReference type="GO" id="GO:0006261">
    <property type="term" value="P:DNA-templated DNA replication"/>
    <property type="evidence" value="ECO:0007669"/>
    <property type="project" value="InterPro"/>
</dbReference>
<sequence>MSGHITALFRLILTWEGIMNLRISSSTTPSPNVELNTPVDPFYNDLMDWAKERKQQFLRNRAKGVSINSRSDNTEPLSKTETETWIETWYTPPTLPSRMARQKVISSDALYQKMEDAEAVEAKDAQEENQTESQTPEFKNLTSSLPSTASIQDPSTFEIGQQVVLRPDSQRVPAGIPIDAVLVVQEMYINVYRQHQNIWCVWCSSDAFSGLKSIDSDCLMPLREIVQIAATESVSAMDLENLYIDEKADSSSSHPVVSYEFVEDGQQLAEVLKPLQNCQAIAVDTETTGLDPLKDRIRLVQIAAANQPVIIIDLFKVAKETLDPLCELLQGTPIKVLQNAKFDLKFLQQAGLPIAGKLFDTMIAAQLLDAGVRSHGYNLAELVKVYLGEELSKEQQRSDWSNPSLSSEQLDYAARDAAILLRLREVMKPKLTGVRLVETAKLEFDCLGAIAQMEVNGMLLDLSRWDSLRQQLEQKRDQMAGELRQQFQPALLSAQLDLLGNEVSLNLDSQPQVLEALQQMGVLVENTSKLSLIPLADEHPPVRALLDYRKAAKSVQAFASSLPKHVHPITGRIHPDYQQMGAATGRMSCRNPNLQQIPRDKIFRSCFIPAPGYRLVVADYSQIELRVAAELSGDRRMIEAYQNDEDLHRLTAALIADKPLDQVEKSERQAAKAVNFGLIYAMGAKGLAEYAYNNYGVQMSLKQAETFRKRYFEAYQGIARWHGAIKRRLPREMRTMGDRLRCWKDEPKLTELLNTPVQGTAADITKAALAKLPTALKETGARLIGTVHDEILLEAPEGKAEQAAQILQQVMEQAGQRYLRKVPVKAEVAIALNWAEK</sequence>
<dbReference type="InterPro" id="IPR002298">
    <property type="entry name" value="DNA_polymerase_A"/>
</dbReference>
<feature type="compositionally biased region" description="Polar residues" evidence="8">
    <location>
        <begin position="131"/>
        <end position="152"/>
    </location>
</feature>
<dbReference type="NCBIfam" id="NF011539">
    <property type="entry name" value="PRK14975.1-3"/>
    <property type="match status" value="1"/>
</dbReference>
<dbReference type="AlphaFoldDB" id="A0A7C3KEC7"/>
<feature type="region of interest" description="Disordered" evidence="8">
    <location>
        <begin position="118"/>
        <end position="152"/>
    </location>
</feature>
<name>A0A7C3KEC7_9CYAN</name>
<dbReference type="PANTHER" id="PTHR10133:SF62">
    <property type="entry name" value="DNA POLYMERASE THETA"/>
    <property type="match status" value="1"/>
</dbReference>
<keyword evidence="11" id="KW-0378">Hydrolase</keyword>
<feature type="domain" description="3'-5' exonuclease" evidence="9">
    <location>
        <begin position="259"/>
        <end position="432"/>
    </location>
</feature>
<dbReference type="Pfam" id="PF01612">
    <property type="entry name" value="DNA_pol_A_exo1"/>
    <property type="match status" value="1"/>
</dbReference>
<comment type="catalytic activity">
    <reaction evidence="7">
        <text>DNA(n) + a 2'-deoxyribonucleoside 5'-triphosphate = DNA(n+1) + diphosphate</text>
        <dbReference type="Rhea" id="RHEA:22508"/>
        <dbReference type="Rhea" id="RHEA-COMP:17339"/>
        <dbReference type="Rhea" id="RHEA-COMP:17340"/>
        <dbReference type="ChEBI" id="CHEBI:33019"/>
        <dbReference type="ChEBI" id="CHEBI:61560"/>
        <dbReference type="ChEBI" id="CHEBI:173112"/>
        <dbReference type="EC" id="2.7.7.7"/>
    </reaction>
</comment>
<dbReference type="Gene3D" id="3.30.420.10">
    <property type="entry name" value="Ribonuclease H-like superfamily/Ribonuclease H"/>
    <property type="match status" value="1"/>
</dbReference>
<dbReference type="EC" id="2.7.7.7" evidence="2"/>
<evidence type="ECO:0000256" key="8">
    <source>
        <dbReference type="SAM" id="MobiDB-lite"/>
    </source>
</evidence>
<organism evidence="11">
    <name type="scientific">Oscillatoriales cyanobacterium SpSt-418</name>
    <dbReference type="NCBI Taxonomy" id="2282169"/>
    <lineage>
        <taxon>Bacteria</taxon>
        <taxon>Bacillati</taxon>
        <taxon>Cyanobacteriota</taxon>
        <taxon>Cyanophyceae</taxon>
        <taxon>Oscillatoriophycideae</taxon>
        <taxon>Oscillatoriales</taxon>
    </lineage>
</organism>
<dbReference type="InterPro" id="IPR002562">
    <property type="entry name" value="3'-5'_exonuclease_dom"/>
</dbReference>
<keyword evidence="11" id="KW-0540">Nuclease</keyword>
<dbReference type="CDD" id="cd06142">
    <property type="entry name" value="RNaseD_exo"/>
    <property type="match status" value="1"/>
</dbReference>
<dbReference type="PRINTS" id="PR00868">
    <property type="entry name" value="DNAPOLI"/>
</dbReference>
<feature type="domain" description="DNA-directed DNA polymerase family A palm" evidence="10">
    <location>
        <begin position="600"/>
        <end position="799"/>
    </location>
</feature>
<dbReference type="SUPFAM" id="SSF56672">
    <property type="entry name" value="DNA/RNA polymerases"/>
    <property type="match status" value="1"/>
</dbReference>
<evidence type="ECO:0000256" key="6">
    <source>
        <dbReference type="ARBA" id="ARBA00022932"/>
    </source>
</evidence>
<keyword evidence="5" id="KW-0548">Nucleotidyltransferase</keyword>
<dbReference type="Gene3D" id="1.10.150.20">
    <property type="entry name" value="5' to 3' exonuclease, C-terminal subdomain"/>
    <property type="match status" value="1"/>
</dbReference>
<dbReference type="CDD" id="cd08639">
    <property type="entry name" value="DNA_pol_A_Aquificae_like"/>
    <property type="match status" value="1"/>
</dbReference>
<evidence type="ECO:0000256" key="3">
    <source>
        <dbReference type="ARBA" id="ARBA00020311"/>
    </source>
</evidence>
<evidence type="ECO:0000256" key="2">
    <source>
        <dbReference type="ARBA" id="ARBA00012417"/>
    </source>
</evidence>
<dbReference type="InterPro" id="IPR043502">
    <property type="entry name" value="DNA/RNA_pol_sf"/>
</dbReference>
<dbReference type="EMBL" id="DSRU01000211">
    <property type="protein sequence ID" value="HFM98884.1"/>
    <property type="molecule type" value="Genomic_DNA"/>
</dbReference>
<dbReference type="InterPro" id="IPR001098">
    <property type="entry name" value="DNA-dir_DNA_pol_A_palm_dom"/>
</dbReference>
<dbReference type="GO" id="GO:0003887">
    <property type="term" value="F:DNA-directed DNA polymerase activity"/>
    <property type="evidence" value="ECO:0007669"/>
    <property type="project" value="UniProtKB-KW"/>
</dbReference>
<dbReference type="PROSITE" id="PS00447">
    <property type="entry name" value="DNA_POLYMERASE_A"/>
    <property type="match status" value="1"/>
</dbReference>
<evidence type="ECO:0000259" key="10">
    <source>
        <dbReference type="SMART" id="SM00482"/>
    </source>
</evidence>
<gene>
    <name evidence="11" type="ORF">ENR64_14225</name>
</gene>
<dbReference type="GO" id="GO:0008408">
    <property type="term" value="F:3'-5' exonuclease activity"/>
    <property type="evidence" value="ECO:0007669"/>
    <property type="project" value="InterPro"/>
</dbReference>
<evidence type="ECO:0000259" key="9">
    <source>
        <dbReference type="SMART" id="SM00474"/>
    </source>
</evidence>
<dbReference type="SMART" id="SM00474">
    <property type="entry name" value="35EXOc"/>
    <property type="match status" value="1"/>
</dbReference>
<dbReference type="Pfam" id="PF00476">
    <property type="entry name" value="DNA_pol_A"/>
    <property type="match status" value="1"/>
</dbReference>
<evidence type="ECO:0000256" key="1">
    <source>
        <dbReference type="ARBA" id="ARBA00007705"/>
    </source>
</evidence>
<dbReference type="Gene3D" id="1.20.1060.10">
    <property type="entry name" value="Taq DNA Polymerase, Chain T, domain 4"/>
    <property type="match status" value="1"/>
</dbReference>
<evidence type="ECO:0000313" key="11">
    <source>
        <dbReference type="EMBL" id="HFM98884.1"/>
    </source>
</evidence>
<keyword evidence="11" id="KW-0269">Exonuclease</keyword>
<dbReference type="InterPro" id="IPR019760">
    <property type="entry name" value="DNA-dir_DNA_pol_A_CS"/>
</dbReference>
<dbReference type="SUPFAM" id="SSF53098">
    <property type="entry name" value="Ribonuclease H-like"/>
    <property type="match status" value="1"/>
</dbReference>
<evidence type="ECO:0000256" key="4">
    <source>
        <dbReference type="ARBA" id="ARBA00022679"/>
    </source>
</evidence>
<comment type="caution">
    <text evidence="11">The sequence shown here is derived from an EMBL/GenBank/DDBJ whole genome shotgun (WGS) entry which is preliminary data.</text>
</comment>
<keyword evidence="4" id="KW-0808">Transferase</keyword>
<reference evidence="11" key="1">
    <citation type="journal article" date="2020" name="mSystems">
        <title>Genome- and Community-Level Interaction Insights into Carbon Utilization and Element Cycling Functions of Hydrothermarchaeota in Hydrothermal Sediment.</title>
        <authorList>
            <person name="Zhou Z."/>
            <person name="Liu Y."/>
            <person name="Xu W."/>
            <person name="Pan J."/>
            <person name="Luo Z.H."/>
            <person name="Li M."/>
        </authorList>
    </citation>
    <scope>NUCLEOTIDE SEQUENCE [LARGE SCALE GENOMIC DNA]</scope>
    <source>
        <strain evidence="11">SpSt-418</strain>
    </source>
</reference>
<evidence type="ECO:0000256" key="7">
    <source>
        <dbReference type="ARBA" id="ARBA00049244"/>
    </source>
</evidence>
<dbReference type="GO" id="GO:0006302">
    <property type="term" value="P:double-strand break repair"/>
    <property type="evidence" value="ECO:0007669"/>
    <property type="project" value="TreeGrafter"/>
</dbReference>
<dbReference type="GO" id="GO:0003677">
    <property type="term" value="F:DNA binding"/>
    <property type="evidence" value="ECO:0007669"/>
    <property type="project" value="InterPro"/>
</dbReference>
<evidence type="ECO:0000256" key="5">
    <source>
        <dbReference type="ARBA" id="ARBA00022695"/>
    </source>
</evidence>
<accession>A0A7C3KEC7</accession>
<dbReference type="InterPro" id="IPR012337">
    <property type="entry name" value="RNaseH-like_sf"/>
</dbReference>
<dbReference type="Gene3D" id="3.30.70.370">
    <property type="match status" value="1"/>
</dbReference>